<comment type="similarity">
    <text evidence="8">Belongs to the G-protein coupled receptor 1 family.</text>
</comment>
<dbReference type="EMBL" id="RCHS01001311">
    <property type="protein sequence ID" value="RMX54170.1"/>
    <property type="molecule type" value="Genomic_DNA"/>
</dbReference>
<accession>A0A3M6UKI0</accession>
<comment type="subcellular location">
    <subcellularLocation>
        <location evidence="1">Membrane</location>
        <topology evidence="1">Multi-pass membrane protein</topology>
    </subcellularLocation>
</comment>
<feature type="transmembrane region" description="Helical" evidence="10">
    <location>
        <begin position="209"/>
        <end position="234"/>
    </location>
</feature>
<name>A0A3M6UKI0_POCDA</name>
<dbReference type="AlphaFoldDB" id="A0A3M6UKI0"/>
<evidence type="ECO:0000256" key="7">
    <source>
        <dbReference type="ARBA" id="ARBA00023224"/>
    </source>
</evidence>
<dbReference type="Pfam" id="PF00001">
    <property type="entry name" value="7tm_1"/>
    <property type="match status" value="1"/>
</dbReference>
<feature type="compositionally biased region" description="Polar residues" evidence="9">
    <location>
        <begin position="7"/>
        <end position="25"/>
    </location>
</feature>
<evidence type="ECO:0000256" key="4">
    <source>
        <dbReference type="ARBA" id="ARBA00023040"/>
    </source>
</evidence>
<feature type="transmembrane region" description="Helical" evidence="10">
    <location>
        <begin position="258"/>
        <end position="286"/>
    </location>
</feature>
<evidence type="ECO:0000256" key="6">
    <source>
        <dbReference type="ARBA" id="ARBA00023170"/>
    </source>
</evidence>
<dbReference type="OrthoDB" id="5975793at2759"/>
<dbReference type="InterPro" id="IPR017452">
    <property type="entry name" value="GPCR_Rhodpsn_7TM"/>
</dbReference>
<evidence type="ECO:0000313" key="13">
    <source>
        <dbReference type="Proteomes" id="UP000275408"/>
    </source>
</evidence>
<dbReference type="PANTHER" id="PTHR45695">
    <property type="entry name" value="LEUCOKININ RECEPTOR-RELATED"/>
    <property type="match status" value="1"/>
</dbReference>
<dbReference type="SUPFAM" id="SSF81321">
    <property type="entry name" value="Family A G protein-coupled receptor-like"/>
    <property type="match status" value="1"/>
</dbReference>
<dbReference type="Gene3D" id="1.20.1070.10">
    <property type="entry name" value="Rhodopsin 7-helix transmembrane proteins"/>
    <property type="match status" value="1"/>
</dbReference>
<evidence type="ECO:0000256" key="10">
    <source>
        <dbReference type="SAM" id="Phobius"/>
    </source>
</evidence>
<evidence type="ECO:0000259" key="11">
    <source>
        <dbReference type="PROSITE" id="PS50262"/>
    </source>
</evidence>
<evidence type="ECO:0000256" key="5">
    <source>
        <dbReference type="ARBA" id="ARBA00023136"/>
    </source>
</evidence>
<keyword evidence="2 8" id="KW-0812">Transmembrane</keyword>
<keyword evidence="6 8" id="KW-0675">Receptor</keyword>
<protein>
    <recommendedName>
        <fullName evidence="11">G-protein coupled receptors family 1 profile domain-containing protein</fullName>
    </recommendedName>
</protein>
<feature type="transmembrane region" description="Helical" evidence="10">
    <location>
        <begin position="65"/>
        <end position="84"/>
    </location>
</feature>
<dbReference type="GO" id="GO:0004930">
    <property type="term" value="F:G protein-coupled receptor activity"/>
    <property type="evidence" value="ECO:0007669"/>
    <property type="project" value="UniProtKB-KW"/>
</dbReference>
<dbReference type="InterPro" id="IPR000276">
    <property type="entry name" value="GPCR_Rhodpsn"/>
</dbReference>
<proteinExistence type="inferred from homology"/>
<evidence type="ECO:0000256" key="9">
    <source>
        <dbReference type="SAM" id="MobiDB-lite"/>
    </source>
</evidence>
<evidence type="ECO:0000256" key="8">
    <source>
        <dbReference type="RuleBase" id="RU000688"/>
    </source>
</evidence>
<dbReference type="Proteomes" id="UP000275408">
    <property type="component" value="Unassembled WGS sequence"/>
</dbReference>
<feature type="transmembrane region" description="Helical" evidence="10">
    <location>
        <begin position="35"/>
        <end position="59"/>
    </location>
</feature>
<dbReference type="PANTHER" id="PTHR45695:SF9">
    <property type="entry name" value="LEUCOKININ RECEPTOR"/>
    <property type="match status" value="1"/>
</dbReference>
<dbReference type="STRING" id="46731.A0A3M6UKI0"/>
<keyword evidence="7 8" id="KW-0807">Transducer</keyword>
<feature type="transmembrane region" description="Helical" evidence="10">
    <location>
        <begin position="306"/>
        <end position="327"/>
    </location>
</feature>
<feature type="domain" description="G-protein coupled receptors family 1 profile" evidence="11">
    <location>
        <begin position="39"/>
        <end position="319"/>
    </location>
</feature>
<evidence type="ECO:0000256" key="1">
    <source>
        <dbReference type="ARBA" id="ARBA00004141"/>
    </source>
</evidence>
<dbReference type="PROSITE" id="PS00237">
    <property type="entry name" value="G_PROTEIN_RECEP_F1_1"/>
    <property type="match status" value="1"/>
</dbReference>
<feature type="transmembrane region" description="Helical" evidence="10">
    <location>
        <begin position="122"/>
        <end position="142"/>
    </location>
</feature>
<keyword evidence="5 10" id="KW-0472">Membrane</keyword>
<dbReference type="PRINTS" id="PR00237">
    <property type="entry name" value="GPCRRHODOPSN"/>
</dbReference>
<gene>
    <name evidence="12" type="ORF">pdam_00012138</name>
</gene>
<dbReference type="CDD" id="cd00637">
    <property type="entry name" value="7tm_classA_rhodopsin-like"/>
    <property type="match status" value="1"/>
</dbReference>
<evidence type="ECO:0000313" key="12">
    <source>
        <dbReference type="EMBL" id="RMX54170.1"/>
    </source>
</evidence>
<evidence type="ECO:0000256" key="3">
    <source>
        <dbReference type="ARBA" id="ARBA00022989"/>
    </source>
</evidence>
<dbReference type="PROSITE" id="PS50262">
    <property type="entry name" value="G_PROTEIN_RECEP_F1_2"/>
    <property type="match status" value="1"/>
</dbReference>
<keyword evidence="13" id="KW-1185">Reference proteome</keyword>
<keyword evidence="3 10" id="KW-1133">Transmembrane helix</keyword>
<feature type="transmembrane region" description="Helical" evidence="10">
    <location>
        <begin position="154"/>
        <end position="172"/>
    </location>
</feature>
<evidence type="ECO:0000256" key="2">
    <source>
        <dbReference type="ARBA" id="ARBA00022692"/>
    </source>
</evidence>
<comment type="caution">
    <text evidence="12">The sequence shown here is derived from an EMBL/GenBank/DDBJ whole genome shotgun (WGS) entry which is preliminary data.</text>
</comment>
<feature type="region of interest" description="Disordered" evidence="9">
    <location>
        <begin position="1"/>
        <end position="25"/>
    </location>
</feature>
<keyword evidence="4 8" id="KW-0297">G-protein coupled receptor</keyword>
<dbReference type="GO" id="GO:0005886">
    <property type="term" value="C:plasma membrane"/>
    <property type="evidence" value="ECO:0007669"/>
    <property type="project" value="TreeGrafter"/>
</dbReference>
<organism evidence="12 13">
    <name type="scientific">Pocillopora damicornis</name>
    <name type="common">Cauliflower coral</name>
    <name type="synonym">Millepora damicornis</name>
    <dbReference type="NCBI Taxonomy" id="46731"/>
    <lineage>
        <taxon>Eukaryota</taxon>
        <taxon>Metazoa</taxon>
        <taxon>Cnidaria</taxon>
        <taxon>Anthozoa</taxon>
        <taxon>Hexacorallia</taxon>
        <taxon>Scleractinia</taxon>
        <taxon>Astrocoeniina</taxon>
        <taxon>Pocilloporidae</taxon>
        <taxon>Pocillopora</taxon>
    </lineage>
</organism>
<sequence length="384" mass="43521">MAVFKNVSLQGNGETTASSNSTPSQEECFGLPTQVIIALHVFTLFASLMGNSLLITAFVRMKEKVILVIANMAASDLLVVIFLLPRFIVAEALRSNVFLIHGGGGTFLCKVCSFFSDMSLSVSTLSLVVIAVERFLAVVYPLLYMKTSGKRRRLLVASTWILAAAFHLPYFYTFRLVREVDNQGYDYHVCQSSWEPAFNDQSARRRYNIFLYTTVLIIPLLVISVLHITVAFHLRKDKMSSCRNENGTKRIRKRTRSLLMMAISTVTAFLICWTLQIATAFVSLFSPGLFRKCSKMHTVVSSLSHILASCYCAINPWICLFLIPRLFRELKIMVHRRTFRQYAMKGQKMGSETESSNVRLRFESRTCSFAPNGDNHEKSTERSY</sequence>
<reference evidence="12 13" key="1">
    <citation type="journal article" date="2018" name="Sci. Rep.">
        <title>Comparative analysis of the Pocillopora damicornis genome highlights role of immune system in coral evolution.</title>
        <authorList>
            <person name="Cunning R."/>
            <person name="Bay R.A."/>
            <person name="Gillette P."/>
            <person name="Baker A.C."/>
            <person name="Traylor-Knowles N."/>
        </authorList>
    </citation>
    <scope>NUCLEOTIDE SEQUENCE [LARGE SCALE GENOMIC DNA]</scope>
    <source>
        <strain evidence="12">RSMAS</strain>
        <tissue evidence="12">Whole animal</tissue>
    </source>
</reference>